<dbReference type="STRING" id="29655.A0A0K9PLM1"/>
<feature type="transmembrane region" description="Helical" evidence="10">
    <location>
        <begin position="135"/>
        <end position="154"/>
    </location>
</feature>
<dbReference type="GO" id="GO:0015250">
    <property type="term" value="F:water channel activity"/>
    <property type="evidence" value="ECO:0007669"/>
    <property type="project" value="InterPro"/>
</dbReference>
<feature type="transmembrane region" description="Helical" evidence="10">
    <location>
        <begin position="97"/>
        <end position="115"/>
    </location>
</feature>
<gene>
    <name evidence="11" type="ORF">ZOSMA_221G00210</name>
</gene>
<evidence type="ECO:0000256" key="2">
    <source>
        <dbReference type="ARBA" id="ARBA00022448"/>
    </source>
</evidence>
<dbReference type="GO" id="GO:0016020">
    <property type="term" value="C:membrane"/>
    <property type="evidence" value="ECO:0007669"/>
    <property type="project" value="UniProtKB-SubCell"/>
</dbReference>
<dbReference type="OrthoDB" id="3222at2759"/>
<dbReference type="Gene3D" id="1.20.1080.10">
    <property type="entry name" value="Glycerol uptake facilitator protein"/>
    <property type="match status" value="1"/>
</dbReference>
<feature type="transmembrane region" description="Helical" evidence="10">
    <location>
        <begin position="66"/>
        <end position="85"/>
    </location>
</feature>
<dbReference type="GO" id="GO:0012505">
    <property type="term" value="C:endomembrane system"/>
    <property type="evidence" value="ECO:0007669"/>
    <property type="project" value="UniProtKB-ARBA"/>
</dbReference>
<evidence type="ECO:0000313" key="11">
    <source>
        <dbReference type="EMBL" id="KMZ69110.1"/>
    </source>
</evidence>
<dbReference type="PANTHER" id="PTHR46739:SF3">
    <property type="entry name" value="AQUAPORIN SIP1-1"/>
    <property type="match status" value="1"/>
</dbReference>
<name>A0A0K9PLM1_ZOSMR</name>
<keyword evidence="12" id="KW-1185">Reference proteome</keyword>
<dbReference type="PROSITE" id="PS51257">
    <property type="entry name" value="PROKAR_LIPOPROTEIN"/>
    <property type="match status" value="1"/>
</dbReference>
<dbReference type="Pfam" id="PF00230">
    <property type="entry name" value="MIP"/>
    <property type="match status" value="1"/>
</dbReference>
<evidence type="ECO:0000256" key="4">
    <source>
        <dbReference type="ARBA" id="ARBA00022737"/>
    </source>
</evidence>
<dbReference type="OMA" id="YVYWITP"/>
<feature type="transmembrane region" description="Helical" evidence="10">
    <location>
        <begin position="209"/>
        <end position="230"/>
    </location>
</feature>
<dbReference type="PANTHER" id="PTHR46739">
    <property type="entry name" value="AQUAPORIN SIP1-1"/>
    <property type="match status" value="1"/>
</dbReference>
<dbReference type="AlphaFoldDB" id="A0A0K9PLM1"/>
<organism evidence="11 12">
    <name type="scientific">Zostera marina</name>
    <name type="common">Eelgrass</name>
    <dbReference type="NCBI Taxonomy" id="29655"/>
    <lineage>
        <taxon>Eukaryota</taxon>
        <taxon>Viridiplantae</taxon>
        <taxon>Streptophyta</taxon>
        <taxon>Embryophyta</taxon>
        <taxon>Tracheophyta</taxon>
        <taxon>Spermatophyta</taxon>
        <taxon>Magnoliopsida</taxon>
        <taxon>Liliopsida</taxon>
        <taxon>Zosteraceae</taxon>
        <taxon>Zostera</taxon>
    </lineage>
</organism>
<dbReference type="FunFam" id="1.20.1080.10:FF:000043">
    <property type="entry name" value="Aquaporin SIP1-1"/>
    <property type="match status" value="1"/>
</dbReference>
<evidence type="ECO:0000256" key="5">
    <source>
        <dbReference type="ARBA" id="ARBA00022989"/>
    </source>
</evidence>
<evidence type="ECO:0000256" key="8">
    <source>
        <dbReference type="ARBA" id="ARBA00055597"/>
    </source>
</evidence>
<feature type="transmembrane region" description="Helical" evidence="10">
    <location>
        <begin position="161"/>
        <end position="182"/>
    </location>
</feature>
<protein>
    <submittedName>
        <fullName evidence="11">Aquaporin-like superfamily protein</fullName>
    </submittedName>
</protein>
<evidence type="ECO:0000256" key="6">
    <source>
        <dbReference type="ARBA" id="ARBA00023136"/>
    </source>
</evidence>
<evidence type="ECO:0000256" key="1">
    <source>
        <dbReference type="ARBA" id="ARBA00004141"/>
    </source>
</evidence>
<comment type="caution">
    <text evidence="11">The sequence shown here is derived from an EMBL/GenBank/DDBJ whole genome shotgun (WGS) entry which is preliminary data.</text>
</comment>
<dbReference type="InterPro" id="IPR023271">
    <property type="entry name" value="Aquaporin-like"/>
</dbReference>
<keyword evidence="2 9" id="KW-0813">Transport</keyword>
<evidence type="ECO:0000256" key="9">
    <source>
        <dbReference type="RuleBase" id="RU000477"/>
    </source>
</evidence>
<sequence>MGSILKAAVADGLMTFVWVFFASTAGACTSVVATYFGVQADLYANLLITAFIIVLHIFIFDIVADILGGASFSLAGTLSFYAAGVGDDDLLSMAFRLPAQTAGAVGGVLAILEYMPKKYNHMLDGPSMKVDAHTGALMEGFLTFMISLAVLWIILRGPKNYIVKTVLISISTVTVIVLGSSYTGPSMNPANAFAWAYIKNNHNTWEQFYVYWICPLIGSILAGWVFRVLFPLKEVTKEKKI</sequence>
<evidence type="ECO:0000256" key="3">
    <source>
        <dbReference type="ARBA" id="ARBA00022692"/>
    </source>
</evidence>
<keyword evidence="5 10" id="KW-1133">Transmembrane helix</keyword>
<comment type="subcellular location">
    <subcellularLocation>
        <location evidence="1">Membrane</location>
        <topology evidence="1">Multi-pass membrane protein</topology>
    </subcellularLocation>
</comment>
<feature type="transmembrane region" description="Helical" evidence="10">
    <location>
        <begin position="42"/>
        <end position="60"/>
    </location>
</feature>
<feature type="transmembrane region" description="Helical" evidence="10">
    <location>
        <begin position="12"/>
        <end position="35"/>
    </location>
</feature>
<dbReference type="Proteomes" id="UP000036987">
    <property type="component" value="Unassembled WGS sequence"/>
</dbReference>
<dbReference type="PRINTS" id="PR00783">
    <property type="entry name" value="MINTRINSICP"/>
</dbReference>
<accession>A0A0K9PLM1</accession>
<evidence type="ECO:0000256" key="7">
    <source>
        <dbReference type="ARBA" id="ARBA00024030"/>
    </source>
</evidence>
<comment type="function">
    <text evidence="8">Aquaporins facilitate the transport of water and small neutral solutes across cell membranes.</text>
</comment>
<keyword evidence="4" id="KW-0677">Repeat</keyword>
<keyword evidence="3 9" id="KW-0812">Transmembrane</keyword>
<dbReference type="EMBL" id="LFYR01000789">
    <property type="protein sequence ID" value="KMZ69110.1"/>
    <property type="molecule type" value="Genomic_DNA"/>
</dbReference>
<comment type="similarity">
    <text evidence="7">Belongs to the MIP/aquaporin (TC 1.A.8) family. SIP (TC 1.A.8.10) subfamily.</text>
</comment>
<dbReference type="SUPFAM" id="SSF81338">
    <property type="entry name" value="Aquaporin-like"/>
    <property type="match status" value="1"/>
</dbReference>
<reference evidence="12" key="1">
    <citation type="journal article" date="2016" name="Nature">
        <title>The genome of the seagrass Zostera marina reveals angiosperm adaptation to the sea.</title>
        <authorList>
            <person name="Olsen J.L."/>
            <person name="Rouze P."/>
            <person name="Verhelst B."/>
            <person name="Lin Y.-C."/>
            <person name="Bayer T."/>
            <person name="Collen J."/>
            <person name="Dattolo E."/>
            <person name="De Paoli E."/>
            <person name="Dittami S."/>
            <person name="Maumus F."/>
            <person name="Michel G."/>
            <person name="Kersting A."/>
            <person name="Lauritano C."/>
            <person name="Lohaus R."/>
            <person name="Toepel M."/>
            <person name="Tonon T."/>
            <person name="Vanneste K."/>
            <person name="Amirebrahimi M."/>
            <person name="Brakel J."/>
            <person name="Bostroem C."/>
            <person name="Chovatia M."/>
            <person name="Grimwood J."/>
            <person name="Jenkins J.W."/>
            <person name="Jueterbock A."/>
            <person name="Mraz A."/>
            <person name="Stam W.T."/>
            <person name="Tice H."/>
            <person name="Bornberg-Bauer E."/>
            <person name="Green P.J."/>
            <person name="Pearson G.A."/>
            <person name="Procaccini G."/>
            <person name="Duarte C.M."/>
            <person name="Schmutz J."/>
            <person name="Reusch T.B.H."/>
            <person name="Van de Peer Y."/>
        </authorList>
    </citation>
    <scope>NUCLEOTIDE SEQUENCE [LARGE SCALE GENOMIC DNA]</scope>
    <source>
        <strain evidence="12">cv. Finnish</strain>
    </source>
</reference>
<dbReference type="GO" id="GO:0005737">
    <property type="term" value="C:cytoplasm"/>
    <property type="evidence" value="ECO:0007669"/>
    <property type="project" value="UniProtKB-ARBA"/>
</dbReference>
<dbReference type="InterPro" id="IPR000425">
    <property type="entry name" value="MIP"/>
</dbReference>
<proteinExistence type="inferred from homology"/>
<evidence type="ECO:0000256" key="10">
    <source>
        <dbReference type="SAM" id="Phobius"/>
    </source>
</evidence>
<evidence type="ECO:0000313" key="12">
    <source>
        <dbReference type="Proteomes" id="UP000036987"/>
    </source>
</evidence>
<dbReference type="InterPro" id="IPR044222">
    <property type="entry name" value="SIP1-1/2-like"/>
</dbReference>
<keyword evidence="6 10" id="KW-0472">Membrane</keyword>